<accession>A0ABP4MWB6</accession>
<evidence type="ECO:0000256" key="1">
    <source>
        <dbReference type="SAM" id="SignalP"/>
    </source>
</evidence>
<dbReference type="PROSITE" id="PS51175">
    <property type="entry name" value="CBM6"/>
    <property type="match status" value="1"/>
</dbReference>
<dbReference type="SUPFAM" id="SSF49785">
    <property type="entry name" value="Galactose-binding domain-like"/>
    <property type="match status" value="1"/>
</dbReference>
<dbReference type="InterPro" id="IPR005084">
    <property type="entry name" value="CBM6"/>
</dbReference>
<dbReference type="Proteomes" id="UP001501705">
    <property type="component" value="Unassembled WGS sequence"/>
</dbReference>
<dbReference type="InterPro" id="IPR036514">
    <property type="entry name" value="SGNH_hydro_sf"/>
</dbReference>
<dbReference type="RefSeq" id="WP_344231665.1">
    <property type="nucleotide sequence ID" value="NZ_BAAAPH010000001.1"/>
</dbReference>
<feature type="signal peptide" evidence="1">
    <location>
        <begin position="1"/>
        <end position="18"/>
    </location>
</feature>
<evidence type="ECO:0000259" key="2">
    <source>
        <dbReference type="PROSITE" id="PS51175"/>
    </source>
</evidence>
<dbReference type="Gene3D" id="3.40.50.1110">
    <property type="entry name" value="SGNH hydrolase"/>
    <property type="match status" value="1"/>
</dbReference>
<dbReference type="PANTHER" id="PTHR30383">
    <property type="entry name" value="THIOESTERASE 1/PROTEASE 1/LYSOPHOSPHOLIPASE L1"/>
    <property type="match status" value="1"/>
</dbReference>
<dbReference type="InterPro" id="IPR051532">
    <property type="entry name" value="Ester_Hydrolysis_Enzymes"/>
</dbReference>
<dbReference type="InterPro" id="IPR013830">
    <property type="entry name" value="SGNH_hydro"/>
</dbReference>
<dbReference type="Gene3D" id="2.60.120.260">
    <property type="entry name" value="Galactose-binding domain-like"/>
    <property type="match status" value="1"/>
</dbReference>
<dbReference type="PANTHER" id="PTHR30383:SF5">
    <property type="entry name" value="SGNH HYDROLASE-TYPE ESTERASE DOMAIN-CONTAINING PROTEIN"/>
    <property type="match status" value="1"/>
</dbReference>
<reference evidence="4" key="1">
    <citation type="journal article" date="2019" name="Int. J. Syst. Evol. Microbiol.">
        <title>The Global Catalogue of Microorganisms (GCM) 10K type strain sequencing project: providing services to taxonomists for standard genome sequencing and annotation.</title>
        <authorList>
            <consortium name="The Broad Institute Genomics Platform"/>
            <consortium name="The Broad Institute Genome Sequencing Center for Infectious Disease"/>
            <person name="Wu L."/>
            <person name="Ma J."/>
        </authorList>
    </citation>
    <scope>NUCLEOTIDE SEQUENCE [LARGE SCALE GENOMIC DNA]</scope>
    <source>
        <strain evidence="4">JCM 15572</strain>
    </source>
</reference>
<dbReference type="Pfam" id="PF16990">
    <property type="entry name" value="CBM_35"/>
    <property type="match status" value="1"/>
</dbReference>
<feature type="chain" id="PRO_5047357395" description="CBM6 domain-containing protein" evidence="1">
    <location>
        <begin position="19"/>
        <end position="371"/>
    </location>
</feature>
<name>A0ABP4MWB6_9ACTN</name>
<feature type="domain" description="CBM6" evidence="2">
    <location>
        <begin position="244"/>
        <end position="366"/>
    </location>
</feature>
<keyword evidence="4" id="KW-1185">Reference proteome</keyword>
<dbReference type="SUPFAM" id="SSF52266">
    <property type="entry name" value="SGNH hydrolase"/>
    <property type="match status" value="1"/>
</dbReference>
<protein>
    <recommendedName>
        <fullName evidence="2">CBM6 domain-containing protein</fullName>
    </recommendedName>
</protein>
<comment type="caution">
    <text evidence="3">The sequence shown here is derived from an EMBL/GenBank/DDBJ whole genome shotgun (WGS) entry which is preliminary data.</text>
</comment>
<gene>
    <name evidence="3" type="ORF">GCM10009804_05260</name>
</gene>
<proteinExistence type="predicted"/>
<dbReference type="InterPro" id="IPR008979">
    <property type="entry name" value="Galactose-bd-like_sf"/>
</dbReference>
<sequence>MRGLLRALPAIASVGALAFTFTPAPAPAPAADEPAVPIRRATPTKLMPLGDSNTVGGDAAGAAYRADLWQLLRADGRPVDFVGSVNSGPAGVLGDRDHEGHGGWTIGQLQGSVTGWLTTYRPDVITLQIGTNDMYDDASAGAAPGKLSTLIDTITTTLPDVKLFVASIPQLADPNHYARVAAFNYTIPGIVAAKAAAGKQVRYVDANSGLFQPYDFVDMWHPNYGAASKAAIRWYSALTGVPITRYEAEQTANARVTNAKRVQITSASGGGKIGYIDYADSSVTFTFQVGSAGTYRIRARGANGMGTVCSHQVSANGGPKATVKYPSYSWDLLGESAVDLPLNAGPNTVKFTKGDCYTELDAIDLSLVPTA</sequence>
<keyword evidence="1" id="KW-0732">Signal</keyword>
<evidence type="ECO:0000313" key="3">
    <source>
        <dbReference type="EMBL" id="GAA1551429.1"/>
    </source>
</evidence>
<dbReference type="Pfam" id="PF13472">
    <property type="entry name" value="Lipase_GDSL_2"/>
    <property type="match status" value="1"/>
</dbReference>
<organism evidence="3 4">
    <name type="scientific">Kribbella hippodromi</name>
    <dbReference type="NCBI Taxonomy" id="434347"/>
    <lineage>
        <taxon>Bacteria</taxon>
        <taxon>Bacillati</taxon>
        <taxon>Actinomycetota</taxon>
        <taxon>Actinomycetes</taxon>
        <taxon>Propionibacteriales</taxon>
        <taxon>Kribbellaceae</taxon>
        <taxon>Kribbella</taxon>
    </lineage>
</organism>
<dbReference type="CDD" id="cd01833">
    <property type="entry name" value="XynB_like"/>
    <property type="match status" value="1"/>
</dbReference>
<dbReference type="EMBL" id="BAAAPH010000001">
    <property type="protein sequence ID" value="GAA1551429.1"/>
    <property type="molecule type" value="Genomic_DNA"/>
</dbReference>
<evidence type="ECO:0000313" key="4">
    <source>
        <dbReference type="Proteomes" id="UP001501705"/>
    </source>
</evidence>